<dbReference type="eggNOG" id="KOG4177">
    <property type="taxonomic scope" value="Eukaryota"/>
</dbReference>
<evidence type="ECO:0000313" key="4">
    <source>
        <dbReference type="EMBL" id="EAY02977.1"/>
    </source>
</evidence>
<reference evidence="4" key="2">
    <citation type="journal article" date="2007" name="Science">
        <title>Draft genome sequence of the sexually transmitted pathogen Trichomonas vaginalis.</title>
        <authorList>
            <person name="Carlton J.M."/>
            <person name="Hirt R.P."/>
            <person name="Silva J.C."/>
            <person name="Delcher A.L."/>
            <person name="Schatz M."/>
            <person name="Zhao Q."/>
            <person name="Wortman J.R."/>
            <person name="Bidwell S.L."/>
            <person name="Alsmark U.C.M."/>
            <person name="Besteiro S."/>
            <person name="Sicheritz-Ponten T."/>
            <person name="Noel C.J."/>
            <person name="Dacks J.B."/>
            <person name="Foster P.G."/>
            <person name="Simillion C."/>
            <person name="Van de Peer Y."/>
            <person name="Miranda-Saavedra D."/>
            <person name="Barton G.J."/>
            <person name="Westrop G.D."/>
            <person name="Mueller S."/>
            <person name="Dessi D."/>
            <person name="Fiori P.L."/>
            <person name="Ren Q."/>
            <person name="Paulsen I."/>
            <person name="Zhang H."/>
            <person name="Bastida-Corcuera F.D."/>
            <person name="Simoes-Barbosa A."/>
            <person name="Brown M.T."/>
            <person name="Hayes R.D."/>
            <person name="Mukherjee M."/>
            <person name="Okumura C.Y."/>
            <person name="Schneider R."/>
            <person name="Smith A.J."/>
            <person name="Vanacova S."/>
            <person name="Villalvazo M."/>
            <person name="Haas B.J."/>
            <person name="Pertea M."/>
            <person name="Feldblyum T.V."/>
            <person name="Utterback T.R."/>
            <person name="Shu C.L."/>
            <person name="Osoegawa K."/>
            <person name="de Jong P.J."/>
            <person name="Hrdy I."/>
            <person name="Horvathova L."/>
            <person name="Zubacova Z."/>
            <person name="Dolezal P."/>
            <person name="Malik S.B."/>
            <person name="Logsdon J.M. Jr."/>
            <person name="Henze K."/>
            <person name="Gupta A."/>
            <person name="Wang C.C."/>
            <person name="Dunne R.L."/>
            <person name="Upcroft J.A."/>
            <person name="Upcroft P."/>
            <person name="White O."/>
            <person name="Salzberg S.L."/>
            <person name="Tang P."/>
            <person name="Chiu C.-H."/>
            <person name="Lee Y.-S."/>
            <person name="Embley T.M."/>
            <person name="Coombs G.H."/>
            <person name="Mottram J.C."/>
            <person name="Tachezy J."/>
            <person name="Fraser-Liggett C.M."/>
            <person name="Johnson P.J."/>
        </authorList>
    </citation>
    <scope>NUCLEOTIDE SEQUENCE [LARGE SCALE GENOMIC DNA]</scope>
    <source>
        <strain evidence="4">G3</strain>
    </source>
</reference>
<dbReference type="VEuPathDB" id="TrichDB:TVAG_337770"/>
<evidence type="ECO:0008006" key="6">
    <source>
        <dbReference type="Google" id="ProtNLM"/>
    </source>
</evidence>
<dbReference type="InParanoid" id="A2EWM3"/>
<proteinExistence type="predicted"/>
<sequence length="559" mass="63471">MSSRPILFEPDALEEANLVSKLQEWLMDLTKLKLRSVSSYILQSVIPLSNDKVQQFVRNIIQACEVRPHLISTYAELIGILYQNKTPQNALKSLKPYLIKALLTPKPFIEQFLANVGDFIFLRNICHTINITSEEIVANIRSFCEHHDDLKYYHCLLFCIFAPELQEADPKFYKSLQELFSEEYAAPSCKLVLKYFYENISNLQENNWALQKECIDHGGYKSSIAVALKTDNLDLFQELALNSNSDFNGRIRSSVFEPCQFMQEKPTYIQYAGFHGSLKCFKFLLLNGADLDLTDNLSFTLGHFVIAGGNIEITRLAAQKSCSFEGCLHIATRFFRQELFEWLHTNYFHNLSEIHPRFGSILHESAASNNISQILFCYKNGVDINIKTEDKSTPLHFAVKNRKTDAVRLILRTIGVEVNSKDATGMTPLHIAALFDDPTMTTEVLKNPNVDINMTNSWGMTALCLAAQDGNDATVKALMQREDLDINCKDENSMTPLHYAAQEGEYETVKVLLTSKKIDVECKDTRGLIPFSYAEQSGMEVTAQLLQDFAIKRRKAGNN</sequence>
<dbReference type="Pfam" id="PF13857">
    <property type="entry name" value="Ank_5"/>
    <property type="match status" value="1"/>
</dbReference>
<dbReference type="RefSeq" id="XP_001315200.1">
    <property type="nucleotide sequence ID" value="XM_001315165.1"/>
</dbReference>
<dbReference type="SMR" id="A2EWM3"/>
<evidence type="ECO:0000256" key="3">
    <source>
        <dbReference type="PROSITE-ProRule" id="PRU00023"/>
    </source>
</evidence>
<feature type="repeat" description="ANK" evidence="3">
    <location>
        <begin position="492"/>
        <end position="525"/>
    </location>
</feature>
<evidence type="ECO:0000256" key="1">
    <source>
        <dbReference type="ARBA" id="ARBA00022737"/>
    </source>
</evidence>
<dbReference type="SMART" id="SM00248">
    <property type="entry name" value="ANK"/>
    <property type="match status" value="7"/>
</dbReference>
<dbReference type="KEGG" id="tva:4760817"/>
<evidence type="ECO:0000313" key="5">
    <source>
        <dbReference type="Proteomes" id="UP000001542"/>
    </source>
</evidence>
<dbReference type="OrthoDB" id="194358at2759"/>
<protein>
    <recommendedName>
        <fullName evidence="6">DUF3447 domain-containing protein</fullName>
    </recommendedName>
</protein>
<feature type="repeat" description="ANK" evidence="3">
    <location>
        <begin position="264"/>
        <end position="296"/>
    </location>
</feature>
<dbReference type="PROSITE" id="PS50297">
    <property type="entry name" value="ANK_REP_REGION"/>
    <property type="match status" value="1"/>
</dbReference>
<organism evidence="4 5">
    <name type="scientific">Trichomonas vaginalis (strain ATCC PRA-98 / G3)</name>
    <dbReference type="NCBI Taxonomy" id="412133"/>
    <lineage>
        <taxon>Eukaryota</taxon>
        <taxon>Metamonada</taxon>
        <taxon>Parabasalia</taxon>
        <taxon>Trichomonadida</taxon>
        <taxon>Trichomonadidae</taxon>
        <taxon>Trichomonas</taxon>
    </lineage>
</organism>
<dbReference type="Gene3D" id="1.25.40.20">
    <property type="entry name" value="Ankyrin repeat-containing domain"/>
    <property type="match status" value="1"/>
</dbReference>
<dbReference type="VEuPathDB" id="TrichDB:TVAGG3_1021700"/>
<dbReference type="InterPro" id="IPR036770">
    <property type="entry name" value="Ankyrin_rpt-contain_sf"/>
</dbReference>
<dbReference type="EMBL" id="DS113519">
    <property type="protein sequence ID" value="EAY02977.1"/>
    <property type="molecule type" value="Genomic_DNA"/>
</dbReference>
<dbReference type="PANTHER" id="PTHR24198:SF165">
    <property type="entry name" value="ANKYRIN REPEAT-CONTAINING PROTEIN-RELATED"/>
    <property type="match status" value="1"/>
</dbReference>
<keyword evidence="2 3" id="KW-0040">ANK repeat</keyword>
<accession>A2EWM3</accession>
<evidence type="ECO:0000256" key="2">
    <source>
        <dbReference type="ARBA" id="ARBA00023043"/>
    </source>
</evidence>
<keyword evidence="1" id="KW-0677">Repeat</keyword>
<dbReference type="PROSITE" id="PS50088">
    <property type="entry name" value="ANK_REPEAT"/>
    <property type="match status" value="4"/>
</dbReference>
<feature type="repeat" description="ANK" evidence="3">
    <location>
        <begin position="390"/>
        <end position="423"/>
    </location>
</feature>
<dbReference type="Proteomes" id="UP000001542">
    <property type="component" value="Unassembled WGS sequence"/>
</dbReference>
<gene>
    <name evidence="4" type="ORF">TVAG_337770</name>
</gene>
<keyword evidence="5" id="KW-1185">Reference proteome</keyword>
<dbReference type="Pfam" id="PF12796">
    <property type="entry name" value="Ank_2"/>
    <property type="match status" value="1"/>
</dbReference>
<dbReference type="Pfam" id="PF13637">
    <property type="entry name" value="Ank_4"/>
    <property type="match status" value="1"/>
</dbReference>
<dbReference type="PANTHER" id="PTHR24198">
    <property type="entry name" value="ANKYRIN REPEAT AND PROTEIN KINASE DOMAIN-CONTAINING PROTEIN"/>
    <property type="match status" value="1"/>
</dbReference>
<dbReference type="SUPFAM" id="SSF48403">
    <property type="entry name" value="Ankyrin repeat"/>
    <property type="match status" value="2"/>
</dbReference>
<dbReference type="InterPro" id="IPR002110">
    <property type="entry name" value="Ankyrin_rpt"/>
</dbReference>
<name>A2EWM3_TRIV3</name>
<reference evidence="4" key="1">
    <citation type="submission" date="2006-10" db="EMBL/GenBank/DDBJ databases">
        <authorList>
            <person name="Amadeo P."/>
            <person name="Zhao Q."/>
            <person name="Wortman J."/>
            <person name="Fraser-Liggett C."/>
            <person name="Carlton J."/>
        </authorList>
    </citation>
    <scope>NUCLEOTIDE SEQUENCE</scope>
    <source>
        <strain evidence="4">G3</strain>
    </source>
</reference>
<dbReference type="STRING" id="5722.A2EWM3"/>
<dbReference type="AlphaFoldDB" id="A2EWM3"/>
<feature type="repeat" description="ANK" evidence="3">
    <location>
        <begin position="424"/>
        <end position="457"/>
    </location>
</feature>